<reference evidence="5 6" key="1">
    <citation type="submission" date="2018-02" db="EMBL/GenBank/DDBJ databases">
        <title>Genomic Encyclopedia of Archaeal and Bacterial Type Strains, Phase II (KMG-II): from individual species to whole genera.</title>
        <authorList>
            <person name="Goeker M."/>
        </authorList>
    </citation>
    <scope>NUCLEOTIDE SEQUENCE [LARGE SCALE GENOMIC DNA]</scope>
    <source>
        <strain evidence="5 6">DSM 22857</strain>
    </source>
</reference>
<keyword evidence="2" id="KW-0812">Transmembrane</keyword>
<dbReference type="Proteomes" id="UP000239485">
    <property type="component" value="Unassembled WGS sequence"/>
</dbReference>
<dbReference type="CDD" id="cd01949">
    <property type="entry name" value="GGDEF"/>
    <property type="match status" value="1"/>
</dbReference>
<keyword evidence="2" id="KW-0472">Membrane</keyword>
<dbReference type="OrthoDB" id="23692at2"/>
<dbReference type="InterPro" id="IPR001633">
    <property type="entry name" value="EAL_dom"/>
</dbReference>
<dbReference type="NCBIfam" id="TIGR00254">
    <property type="entry name" value="GGDEF"/>
    <property type="match status" value="1"/>
</dbReference>
<dbReference type="SMART" id="SM00052">
    <property type="entry name" value="EAL"/>
    <property type="match status" value="1"/>
</dbReference>
<feature type="transmembrane region" description="Helical" evidence="2">
    <location>
        <begin position="124"/>
        <end position="143"/>
    </location>
</feature>
<evidence type="ECO:0000313" key="5">
    <source>
        <dbReference type="EMBL" id="PPK94241.1"/>
    </source>
</evidence>
<dbReference type="InterPro" id="IPR043128">
    <property type="entry name" value="Rev_trsase/Diguanyl_cyclase"/>
</dbReference>
<evidence type="ECO:0000259" key="3">
    <source>
        <dbReference type="PROSITE" id="PS50883"/>
    </source>
</evidence>
<dbReference type="PROSITE" id="PS50887">
    <property type="entry name" value="GGDEF"/>
    <property type="match status" value="1"/>
</dbReference>
<accession>A0A2S6IJ75</accession>
<dbReference type="AlphaFoldDB" id="A0A2S6IJ75"/>
<dbReference type="RefSeq" id="WP_104433176.1">
    <property type="nucleotide sequence ID" value="NZ_PTJD01000008.1"/>
</dbReference>
<dbReference type="SMART" id="SM00267">
    <property type="entry name" value="GGDEF"/>
    <property type="match status" value="1"/>
</dbReference>
<feature type="transmembrane region" description="Helical" evidence="2">
    <location>
        <begin position="82"/>
        <end position="112"/>
    </location>
</feature>
<sequence>MQETGSGLLRRTRPTEGRLPDQLLAAALLGTAAIQAGVLLNPASLLFPVVHTLTVLGLAFRVLAGSWLLLTVGRPRRAGTRLAVLLVDCLLLVGGFALIPATVTGILVLLLARLPFVCSVLPRRQVVAALALILLGPAAVLVHRAATTDVWQLATLWLYLVAAFLIGGSTLRVTRALAAAEARALRLAVRAQASEAQAQASAAAAREQAARAEELAARREHEAVHDTLTGLPNRLLYADRLATAVSHAQRSGGDVAVLLLDLDRFKLVNDSRGHAAGDELLVAIGDRLREHLRSSDTLARLGGDEFAVIVQDVRDPDDALVVAAHLHQALRAPFVLRDGGAGGAEGGPGGPGSVYVTASCGVAFARGRSEDLGVVLREADAAMYKAKARGRGLVEVFDDSMGAVAERRLHLETQLRHDLETGSGALTVAFQPVVEPAGGRIVGVEALARWSCARYGAVGPDEFIAVAEDAGLIHDLGRSVLRIALEQSVWWHRLRPDLEVAVNVSPVQLHRADLADEVGHLLARAGVSPQLLCLEVTEGVLLDPHGASAANLRALHELGVKLAVDDFGAGYSSLSQLRRFPLDVLKADRSFVDDPPILRAVADLATALGAQALAEGVETPEQRRQLVELGYARAQGYLWARPQPADAVTEALRAAGGALQPSPAGHP</sequence>
<dbReference type="InterPro" id="IPR052155">
    <property type="entry name" value="Biofilm_reg_signaling"/>
</dbReference>
<dbReference type="InterPro" id="IPR029787">
    <property type="entry name" value="Nucleotide_cyclase"/>
</dbReference>
<keyword evidence="6" id="KW-1185">Reference proteome</keyword>
<feature type="domain" description="GGDEF" evidence="4">
    <location>
        <begin position="253"/>
        <end position="399"/>
    </location>
</feature>
<feature type="transmembrane region" description="Helical" evidence="2">
    <location>
        <begin position="46"/>
        <end position="70"/>
    </location>
</feature>
<evidence type="ECO:0000256" key="2">
    <source>
        <dbReference type="SAM" id="Phobius"/>
    </source>
</evidence>
<dbReference type="Pfam" id="PF00990">
    <property type="entry name" value="GGDEF"/>
    <property type="match status" value="1"/>
</dbReference>
<dbReference type="InterPro" id="IPR000160">
    <property type="entry name" value="GGDEF_dom"/>
</dbReference>
<comment type="caution">
    <text evidence="5">The sequence shown here is derived from an EMBL/GenBank/DDBJ whole genome shotgun (WGS) entry which is preliminary data.</text>
</comment>
<keyword evidence="1" id="KW-0175">Coiled coil</keyword>
<feature type="transmembrane region" description="Helical" evidence="2">
    <location>
        <begin position="150"/>
        <end position="171"/>
    </location>
</feature>
<dbReference type="Pfam" id="PF00563">
    <property type="entry name" value="EAL"/>
    <property type="match status" value="1"/>
</dbReference>
<proteinExistence type="predicted"/>
<dbReference type="EMBL" id="PTJD01000008">
    <property type="protein sequence ID" value="PPK94241.1"/>
    <property type="molecule type" value="Genomic_DNA"/>
</dbReference>
<dbReference type="PANTHER" id="PTHR44757">
    <property type="entry name" value="DIGUANYLATE CYCLASE DGCP"/>
    <property type="match status" value="1"/>
</dbReference>
<gene>
    <name evidence="5" type="ORF">CLV92_108143</name>
</gene>
<feature type="domain" description="EAL" evidence="3">
    <location>
        <begin position="408"/>
        <end position="656"/>
    </location>
</feature>
<keyword evidence="2" id="KW-1133">Transmembrane helix</keyword>
<dbReference type="Gene3D" id="3.20.20.450">
    <property type="entry name" value="EAL domain"/>
    <property type="match status" value="1"/>
</dbReference>
<evidence type="ECO:0000259" key="4">
    <source>
        <dbReference type="PROSITE" id="PS50887"/>
    </source>
</evidence>
<dbReference type="CDD" id="cd01948">
    <property type="entry name" value="EAL"/>
    <property type="match status" value="1"/>
</dbReference>
<dbReference type="SUPFAM" id="SSF55073">
    <property type="entry name" value="Nucleotide cyclase"/>
    <property type="match status" value="1"/>
</dbReference>
<protein>
    <submittedName>
        <fullName evidence="5">Diguanylate cyclase (GGDEF)-like protein</fullName>
    </submittedName>
</protein>
<name>A0A2S6IJ75_9ACTN</name>
<organism evidence="5 6">
    <name type="scientific">Kineococcus xinjiangensis</name>
    <dbReference type="NCBI Taxonomy" id="512762"/>
    <lineage>
        <taxon>Bacteria</taxon>
        <taxon>Bacillati</taxon>
        <taxon>Actinomycetota</taxon>
        <taxon>Actinomycetes</taxon>
        <taxon>Kineosporiales</taxon>
        <taxon>Kineosporiaceae</taxon>
        <taxon>Kineococcus</taxon>
    </lineage>
</organism>
<dbReference type="PROSITE" id="PS50883">
    <property type="entry name" value="EAL"/>
    <property type="match status" value="1"/>
</dbReference>
<evidence type="ECO:0000256" key="1">
    <source>
        <dbReference type="SAM" id="Coils"/>
    </source>
</evidence>
<dbReference type="Gene3D" id="3.30.70.270">
    <property type="match status" value="1"/>
</dbReference>
<dbReference type="PANTHER" id="PTHR44757:SF2">
    <property type="entry name" value="BIOFILM ARCHITECTURE MAINTENANCE PROTEIN MBAA"/>
    <property type="match status" value="1"/>
</dbReference>
<dbReference type="SUPFAM" id="SSF141868">
    <property type="entry name" value="EAL domain-like"/>
    <property type="match status" value="1"/>
</dbReference>
<evidence type="ECO:0000313" key="6">
    <source>
        <dbReference type="Proteomes" id="UP000239485"/>
    </source>
</evidence>
<feature type="coiled-coil region" evidence="1">
    <location>
        <begin position="195"/>
        <end position="222"/>
    </location>
</feature>
<dbReference type="InterPro" id="IPR035919">
    <property type="entry name" value="EAL_sf"/>
</dbReference>